<dbReference type="SUPFAM" id="SSF54928">
    <property type="entry name" value="RNA-binding domain, RBD"/>
    <property type="match status" value="3"/>
</dbReference>
<evidence type="ECO:0000313" key="13">
    <source>
        <dbReference type="Proteomes" id="UP000663827"/>
    </source>
</evidence>
<evidence type="ECO:0000259" key="11">
    <source>
        <dbReference type="PROSITE" id="PS50102"/>
    </source>
</evidence>
<keyword evidence="6" id="KW-0810">Translation regulation</keyword>
<evidence type="ECO:0000256" key="8">
    <source>
        <dbReference type="ARBA" id="ARBA00023242"/>
    </source>
</evidence>
<evidence type="ECO:0000256" key="3">
    <source>
        <dbReference type="ARBA" id="ARBA00008557"/>
    </source>
</evidence>
<dbReference type="GO" id="GO:0006417">
    <property type="term" value="P:regulation of translation"/>
    <property type="evidence" value="ECO:0007669"/>
    <property type="project" value="UniProtKB-KW"/>
</dbReference>
<dbReference type="Pfam" id="PF00076">
    <property type="entry name" value="RRM_1"/>
    <property type="match status" value="3"/>
</dbReference>
<dbReference type="InterPro" id="IPR000504">
    <property type="entry name" value="RRM_dom"/>
</dbReference>
<gene>
    <name evidence="12" type="ORF">RDB_LOCUS14811</name>
</gene>
<dbReference type="PROSITE" id="PS50102">
    <property type="entry name" value="RRM"/>
    <property type="match status" value="3"/>
</dbReference>
<evidence type="ECO:0000256" key="10">
    <source>
        <dbReference type="SAM" id="MobiDB-lite"/>
    </source>
</evidence>
<dbReference type="Gene3D" id="3.30.70.330">
    <property type="match status" value="3"/>
</dbReference>
<dbReference type="CDD" id="cd12379">
    <property type="entry name" value="RRM2_I_PABPs"/>
    <property type="match status" value="1"/>
</dbReference>
<comment type="subcellular location">
    <subcellularLocation>
        <location evidence="2">Cytoplasm</location>
    </subcellularLocation>
    <subcellularLocation>
        <location evidence="1">Nucleus</location>
    </subcellularLocation>
</comment>
<sequence length="839" mass="92763">MPPRAPPASRATASPTASLYITELDSGVSEAMLFEIFNIIGPVASVRVFRDTVIRRSLGYAYVAYTNTADGDRTCIGPTELLDYQESSLVRIMRPQRDPALHKTGQGGIFIRNLDEAIDNQALHDAFTAFGNILSCKVATDENDKSRGYGYVDYETAESAEVAIKAANRMLLNGKQVFVNPNISRKERQSKYAGGNLHVKNLDADVDDDKLCAEFEAFGTITSCKVMRNERGRSKGFGFVCFSTPEEANKAVAEMSNKIIGSKPIYIYLTQPPVPRQQLEGQSVQHNQVHLQQPPTSGPGYIEPQTHYGTGLGRYPPQAGRDVTGTRYPRPSTMPHSRHPSEQPMPGSPTPVVHERGALSEDNPLQDYGRGTAPSAPPRAPRSGGISIPPLPAHIGSSPIDNYLCAKTWDNDTDGDEFRASRISSPAEESMNNQNTPPDFGDSLVTSTHPKDEIYYQPNRSGVFLVDGVLFEVQATAIFGSRLGVTPKSNKKFSPMYLEDILPRLSESSDSSPIELLGITKKQFRTYLLLITGLPYDKAYLSLLMDYSIPENHSQDLFLRYLDIVAVAPRLGMIKLEEWAINALQTMLTKLGHSFYQISHNWNYAGLVQLRELTRNTNLDSPVRAFIQYLIYRIAQNIRRNQSTGSGSSKTADLAELYQGFKNSNDDNALLGCVFLNVLSLGHRSQVWSHLTRDDKAILYAAQALLTDLSREFASGSLAWVAKPTQPQELNLCAGCQSSLSIIWNQTFGEFSKGLGSRTPLKDVLLLAEMPEYLWILWSKMNEVAPSSCKATKASLGPSSSFNPSCPTTCSLLPLLKYVNQHIEDVYEQTASRYRAIVE</sequence>
<keyword evidence="7 9" id="KW-0694">RNA-binding</keyword>
<dbReference type="InterPro" id="IPR012677">
    <property type="entry name" value="Nucleotide-bd_a/b_plait_sf"/>
</dbReference>
<dbReference type="InterPro" id="IPR045305">
    <property type="entry name" value="RRM2_I_PABPs"/>
</dbReference>
<dbReference type="CDD" id="cd12381">
    <property type="entry name" value="RRM4_I_PABPs"/>
    <property type="match status" value="1"/>
</dbReference>
<dbReference type="Proteomes" id="UP000663827">
    <property type="component" value="Unassembled WGS sequence"/>
</dbReference>
<dbReference type="SMART" id="SM00360">
    <property type="entry name" value="RRM"/>
    <property type="match status" value="3"/>
</dbReference>
<dbReference type="EMBL" id="CAJNJQ010000316">
    <property type="protein sequence ID" value="CAE7070219.1"/>
    <property type="molecule type" value="Genomic_DNA"/>
</dbReference>
<organism evidence="12 13">
    <name type="scientific">Rhizoctonia solani</name>
    <dbReference type="NCBI Taxonomy" id="456999"/>
    <lineage>
        <taxon>Eukaryota</taxon>
        <taxon>Fungi</taxon>
        <taxon>Dikarya</taxon>
        <taxon>Basidiomycota</taxon>
        <taxon>Agaricomycotina</taxon>
        <taxon>Agaricomycetes</taxon>
        <taxon>Cantharellales</taxon>
        <taxon>Ceratobasidiaceae</taxon>
        <taxon>Rhizoctonia</taxon>
    </lineage>
</organism>
<feature type="compositionally biased region" description="Polar residues" evidence="10">
    <location>
        <begin position="279"/>
        <end position="295"/>
    </location>
</feature>
<evidence type="ECO:0000256" key="4">
    <source>
        <dbReference type="ARBA" id="ARBA00022490"/>
    </source>
</evidence>
<feature type="domain" description="RRM" evidence="11">
    <location>
        <begin position="195"/>
        <end position="272"/>
    </location>
</feature>
<accession>A0A8H3DTI8</accession>
<evidence type="ECO:0000256" key="2">
    <source>
        <dbReference type="ARBA" id="ARBA00004496"/>
    </source>
</evidence>
<dbReference type="PANTHER" id="PTHR48027">
    <property type="entry name" value="HETEROGENEOUS NUCLEAR RIBONUCLEOPROTEIN 87F-RELATED"/>
    <property type="match status" value="1"/>
</dbReference>
<proteinExistence type="inferred from homology"/>
<comment type="similarity">
    <text evidence="3">Belongs to the polyadenylate-binding protein type-1 family.</text>
</comment>
<dbReference type="GO" id="GO:0003723">
    <property type="term" value="F:RNA binding"/>
    <property type="evidence" value="ECO:0007669"/>
    <property type="project" value="UniProtKB-UniRule"/>
</dbReference>
<comment type="caution">
    <text evidence="12">The sequence shown here is derived from an EMBL/GenBank/DDBJ whole genome shotgun (WGS) entry which is preliminary data.</text>
</comment>
<keyword evidence="5" id="KW-0677">Repeat</keyword>
<protein>
    <recommendedName>
        <fullName evidence="11">RRM domain-containing protein</fullName>
    </recommendedName>
</protein>
<dbReference type="InterPro" id="IPR035979">
    <property type="entry name" value="RBD_domain_sf"/>
</dbReference>
<dbReference type="FunFam" id="3.30.70.330:FF:000003">
    <property type="entry name" value="Polyadenylate-binding protein"/>
    <property type="match status" value="1"/>
</dbReference>
<dbReference type="GO" id="GO:0010494">
    <property type="term" value="C:cytoplasmic stress granule"/>
    <property type="evidence" value="ECO:0007669"/>
    <property type="project" value="UniProtKB-ARBA"/>
</dbReference>
<evidence type="ECO:0000256" key="6">
    <source>
        <dbReference type="ARBA" id="ARBA00022845"/>
    </source>
</evidence>
<evidence type="ECO:0000256" key="9">
    <source>
        <dbReference type="PROSITE-ProRule" id="PRU00176"/>
    </source>
</evidence>
<dbReference type="InterPro" id="IPR052462">
    <property type="entry name" value="SLIRP/GR-RBP-like"/>
</dbReference>
<evidence type="ECO:0000313" key="12">
    <source>
        <dbReference type="EMBL" id="CAE7070219.1"/>
    </source>
</evidence>
<dbReference type="GO" id="GO:0005634">
    <property type="term" value="C:nucleus"/>
    <property type="evidence" value="ECO:0007669"/>
    <property type="project" value="UniProtKB-SubCell"/>
</dbReference>
<dbReference type="AlphaFoldDB" id="A0A8H3DTI8"/>
<evidence type="ECO:0000256" key="5">
    <source>
        <dbReference type="ARBA" id="ARBA00022737"/>
    </source>
</evidence>
<evidence type="ECO:0000256" key="1">
    <source>
        <dbReference type="ARBA" id="ARBA00004123"/>
    </source>
</evidence>
<reference evidence="12" key="1">
    <citation type="submission" date="2021-01" db="EMBL/GenBank/DDBJ databases">
        <authorList>
            <person name="Kaushik A."/>
        </authorList>
    </citation>
    <scope>NUCLEOTIDE SEQUENCE</scope>
    <source>
        <strain evidence="12">AG5</strain>
    </source>
</reference>
<name>A0A8H3DTI8_9AGAM</name>
<keyword evidence="4" id="KW-0963">Cytoplasm</keyword>
<feature type="region of interest" description="Disordered" evidence="10">
    <location>
        <begin position="416"/>
        <end position="440"/>
    </location>
</feature>
<keyword evidence="8" id="KW-0539">Nucleus</keyword>
<evidence type="ECO:0000256" key="7">
    <source>
        <dbReference type="ARBA" id="ARBA00022884"/>
    </source>
</evidence>
<feature type="domain" description="RRM" evidence="11">
    <location>
        <begin position="17"/>
        <end position="97"/>
    </location>
</feature>
<feature type="region of interest" description="Disordered" evidence="10">
    <location>
        <begin position="279"/>
        <end position="393"/>
    </location>
</feature>
<feature type="domain" description="RRM" evidence="11">
    <location>
        <begin position="107"/>
        <end position="184"/>
    </location>
</feature>
<dbReference type="FunFam" id="3.30.70.330:FF:000651">
    <property type="entry name" value="Poly(A) binding protein cytoplasmic 1 like"/>
    <property type="match status" value="1"/>
</dbReference>